<dbReference type="SUPFAM" id="SSF141673">
    <property type="entry name" value="MOSC N-terminal domain-like"/>
    <property type="match status" value="1"/>
</dbReference>
<dbReference type="InterPro" id="IPR011037">
    <property type="entry name" value="Pyrv_Knase-like_insert_dom_sf"/>
</dbReference>
<evidence type="ECO:0000313" key="2">
    <source>
        <dbReference type="EMBL" id="MBK0402031.1"/>
    </source>
</evidence>
<dbReference type="PANTHER" id="PTHR14237">
    <property type="entry name" value="MOLYBDOPTERIN COFACTOR SULFURASE MOSC"/>
    <property type="match status" value="1"/>
</dbReference>
<dbReference type="RefSeq" id="WP_200504626.1">
    <property type="nucleotide sequence ID" value="NZ_JAEHFX010000001.1"/>
</dbReference>
<reference evidence="2 3" key="1">
    <citation type="submission" date="2020-12" db="EMBL/GenBank/DDBJ databases">
        <title>Bacterial novel species Adhaeribacter sp. BT258 isolated from soil.</title>
        <authorList>
            <person name="Jung H.-Y."/>
        </authorList>
    </citation>
    <scope>NUCLEOTIDE SEQUENCE [LARGE SCALE GENOMIC DNA]</scope>
    <source>
        <strain evidence="2 3">BT258</strain>
    </source>
</reference>
<feature type="domain" description="MOSC" evidence="1">
    <location>
        <begin position="127"/>
        <end position="268"/>
    </location>
</feature>
<dbReference type="InterPro" id="IPR005303">
    <property type="entry name" value="MOCOS_middle"/>
</dbReference>
<keyword evidence="3" id="KW-1185">Reference proteome</keyword>
<comment type="caution">
    <text evidence="2">The sequence shown here is derived from an EMBL/GenBank/DDBJ whole genome shotgun (WGS) entry which is preliminary data.</text>
</comment>
<protein>
    <submittedName>
        <fullName evidence="2">MOSC domain-containing protein</fullName>
    </submittedName>
</protein>
<dbReference type="Pfam" id="PF03476">
    <property type="entry name" value="MOSC_N"/>
    <property type="match status" value="1"/>
</dbReference>
<accession>A0ABS1BY07</accession>
<dbReference type="Proteomes" id="UP000644147">
    <property type="component" value="Unassembled WGS sequence"/>
</dbReference>
<dbReference type="Pfam" id="PF03473">
    <property type="entry name" value="MOSC"/>
    <property type="match status" value="1"/>
</dbReference>
<dbReference type="PROSITE" id="PS51340">
    <property type="entry name" value="MOSC"/>
    <property type="match status" value="1"/>
</dbReference>
<name>A0ABS1BY07_9BACT</name>
<proteinExistence type="predicted"/>
<dbReference type="SUPFAM" id="SSF50800">
    <property type="entry name" value="PK beta-barrel domain-like"/>
    <property type="match status" value="1"/>
</dbReference>
<dbReference type="PANTHER" id="PTHR14237:SF19">
    <property type="entry name" value="MITOCHONDRIAL AMIDOXIME REDUCING COMPONENT 1"/>
    <property type="match status" value="1"/>
</dbReference>
<dbReference type="InterPro" id="IPR005302">
    <property type="entry name" value="MoCF_Sase_C"/>
</dbReference>
<evidence type="ECO:0000313" key="3">
    <source>
        <dbReference type="Proteomes" id="UP000644147"/>
    </source>
</evidence>
<organism evidence="2 3">
    <name type="scientific">Adhaeribacter terrigena</name>
    <dbReference type="NCBI Taxonomy" id="2793070"/>
    <lineage>
        <taxon>Bacteria</taxon>
        <taxon>Pseudomonadati</taxon>
        <taxon>Bacteroidota</taxon>
        <taxon>Cytophagia</taxon>
        <taxon>Cytophagales</taxon>
        <taxon>Hymenobacteraceae</taxon>
        <taxon>Adhaeribacter</taxon>
    </lineage>
</organism>
<dbReference type="EMBL" id="JAEHFX010000001">
    <property type="protein sequence ID" value="MBK0402031.1"/>
    <property type="molecule type" value="Genomic_DNA"/>
</dbReference>
<gene>
    <name evidence="2" type="ORF">I5M27_03480</name>
</gene>
<sequence>MADYTLSGIYIYPIKSLGGIQVKEALVEKRGLQYDRRWMLIDEKGNFLTQRKFAHMALLQVEIAAAGLLVSHKQQKLPPLQIPFEANDEKTKLVSIWNDVCFAFEVNNEANAWFSEALGMPCKLVHMPDNAIRHVDPEYARPKDLVSFADAYPFMMIGQESLNDLNSRLSEALPMNRFRPNLVFTGGGAFDEDTWTELAIGDTTFFPVKPCARCVVTTINQETAEQSAEPLKTLATYRTQNNKVNFGQNLIHNGTGTTLKVGQLLQIID</sequence>
<evidence type="ECO:0000259" key="1">
    <source>
        <dbReference type="PROSITE" id="PS51340"/>
    </source>
</evidence>